<feature type="domain" description="EGF-like" evidence="3">
    <location>
        <begin position="179"/>
        <end position="209"/>
    </location>
</feature>
<keyword evidence="2" id="KW-0732">Signal</keyword>
<keyword evidence="1" id="KW-0472">Membrane</keyword>
<evidence type="ECO:0000313" key="4">
    <source>
        <dbReference type="EMBL" id="CAG9798407.1"/>
    </source>
</evidence>
<organism evidence="4 5">
    <name type="scientific">Chironomus riparius</name>
    <dbReference type="NCBI Taxonomy" id="315576"/>
    <lineage>
        <taxon>Eukaryota</taxon>
        <taxon>Metazoa</taxon>
        <taxon>Ecdysozoa</taxon>
        <taxon>Arthropoda</taxon>
        <taxon>Hexapoda</taxon>
        <taxon>Insecta</taxon>
        <taxon>Pterygota</taxon>
        <taxon>Neoptera</taxon>
        <taxon>Endopterygota</taxon>
        <taxon>Diptera</taxon>
        <taxon>Nematocera</taxon>
        <taxon>Chironomoidea</taxon>
        <taxon>Chironomidae</taxon>
        <taxon>Chironominae</taxon>
        <taxon>Chironomus</taxon>
    </lineage>
</organism>
<accession>A0A9N9RJQ3</accession>
<evidence type="ECO:0000256" key="2">
    <source>
        <dbReference type="SAM" id="SignalP"/>
    </source>
</evidence>
<dbReference type="OrthoDB" id="409374at2759"/>
<dbReference type="PANTHER" id="PTHR24047">
    <property type="entry name" value="FI01909P-RELATED"/>
    <property type="match status" value="1"/>
</dbReference>
<feature type="domain" description="EGF-like" evidence="3">
    <location>
        <begin position="253"/>
        <end position="283"/>
    </location>
</feature>
<feature type="chain" id="PRO_5040205977" description="EGF-like domain-containing protein" evidence="2">
    <location>
        <begin position="29"/>
        <end position="541"/>
    </location>
</feature>
<feature type="domain" description="EGF-like" evidence="3">
    <location>
        <begin position="211"/>
        <end position="243"/>
    </location>
</feature>
<gene>
    <name evidence="4" type="ORF">CHIRRI_LOCUS1389</name>
</gene>
<dbReference type="PANTHER" id="PTHR24047:SF29">
    <property type="entry name" value="EATER-RELATED"/>
    <property type="match status" value="1"/>
</dbReference>
<dbReference type="Proteomes" id="UP001153620">
    <property type="component" value="Chromosome 1"/>
</dbReference>
<feature type="transmembrane region" description="Helical" evidence="1">
    <location>
        <begin position="478"/>
        <end position="501"/>
    </location>
</feature>
<keyword evidence="1" id="KW-1133">Transmembrane helix</keyword>
<feature type="domain" description="EGF-like" evidence="3">
    <location>
        <begin position="285"/>
        <end position="316"/>
    </location>
</feature>
<dbReference type="Gene3D" id="2.10.25.10">
    <property type="entry name" value="Laminin"/>
    <property type="match status" value="5"/>
</dbReference>
<feature type="domain" description="EGF-like" evidence="3">
    <location>
        <begin position="318"/>
        <end position="353"/>
    </location>
</feature>
<feature type="domain" description="EGF-like" evidence="3">
    <location>
        <begin position="107"/>
        <end position="139"/>
    </location>
</feature>
<evidence type="ECO:0000256" key="1">
    <source>
        <dbReference type="SAM" id="Phobius"/>
    </source>
</evidence>
<protein>
    <recommendedName>
        <fullName evidence="3">EGF-like domain-containing protein</fullName>
    </recommendedName>
</protein>
<evidence type="ECO:0000313" key="5">
    <source>
        <dbReference type="Proteomes" id="UP001153620"/>
    </source>
</evidence>
<dbReference type="InterPro" id="IPR000742">
    <property type="entry name" value="EGF"/>
</dbReference>
<feature type="domain" description="EGF-like" evidence="3">
    <location>
        <begin position="141"/>
        <end position="177"/>
    </location>
</feature>
<feature type="domain" description="EGF-like" evidence="3">
    <location>
        <begin position="357"/>
        <end position="387"/>
    </location>
</feature>
<dbReference type="SMART" id="SM00181">
    <property type="entry name" value="EGF"/>
    <property type="match status" value="9"/>
</dbReference>
<keyword evidence="1" id="KW-0812">Transmembrane</keyword>
<feature type="signal peptide" evidence="2">
    <location>
        <begin position="1"/>
        <end position="28"/>
    </location>
</feature>
<feature type="domain" description="EGF-like" evidence="3">
    <location>
        <begin position="73"/>
        <end position="105"/>
    </location>
</feature>
<keyword evidence="5" id="KW-1185">Reference proteome</keyword>
<dbReference type="SUPFAM" id="SSF57184">
    <property type="entry name" value="Growth factor receptor domain"/>
    <property type="match status" value="1"/>
</dbReference>
<dbReference type="AlphaFoldDB" id="A0A9N9RJQ3"/>
<dbReference type="EMBL" id="OU895877">
    <property type="protein sequence ID" value="CAG9798407.1"/>
    <property type="molecule type" value="Genomic_DNA"/>
</dbReference>
<dbReference type="InterPro" id="IPR053255">
    <property type="entry name" value="EGF-like_domain"/>
</dbReference>
<reference evidence="4" key="2">
    <citation type="submission" date="2022-10" db="EMBL/GenBank/DDBJ databases">
        <authorList>
            <consortium name="ENA_rothamsted_submissions"/>
            <consortium name="culmorum"/>
            <person name="King R."/>
        </authorList>
    </citation>
    <scope>NUCLEOTIDE SEQUENCE</scope>
</reference>
<dbReference type="InterPro" id="IPR009030">
    <property type="entry name" value="Growth_fac_rcpt_cys_sf"/>
</dbReference>
<reference evidence="4" key="1">
    <citation type="submission" date="2022-01" db="EMBL/GenBank/DDBJ databases">
        <authorList>
            <person name="King R."/>
        </authorList>
    </citation>
    <scope>NUCLEOTIDE SEQUENCE</scope>
</reference>
<name>A0A9N9RJQ3_9DIPT</name>
<proteinExistence type="predicted"/>
<sequence length="541" mass="61395">MNLFHRMKTKSFSIILIFLVNIRNYAFALDFGICEVIIPQLVVTNLSTPYWINKSIQGCCKGFIKKADKCEPDCGRVNCVNSYCIGNNTCQCNTGYHKISEYNCMPTCDHPCGVNMECSEPNHCTCKRDYKKTNETHCEPICSFTEEDFDCINAYCFAPSKCRCHEGFKQISEFECEAMCNNCRNGNCVGPNNCECNEGYEKNSNGTCMPQCVPACINGNCVKPNLCQCHENFKKYLIPNECFEANVIKDLRDCRRTCTNGSCNKNATCICNYGYEMYNGKCSKICHKKCINGKCLEDQCVCPPDYKLSIETSTCMPICSFEDGHDCINGDCIGPNICECYPGYKFLDNRNCTCVAMCDPPCMNGVCTTDGCICHENFYMIADNECIKNCSEGYMWLHDDCVENFDFNNFDDESTTEMITSTMIETTTEVVTETTKVETTTMLETTTEEEVTISDIFEESTRHLVMAEKPVEPEISTVLIVVLSSIAFLLICILIAFYVLYSYVFPKHIYFVQEKEQSTNCVYFTKQQDRHPSVPVTEFNI</sequence>
<evidence type="ECO:0000259" key="3">
    <source>
        <dbReference type="SMART" id="SM00181"/>
    </source>
</evidence>